<keyword evidence="5 8" id="KW-0472">Membrane</keyword>
<evidence type="ECO:0000256" key="3">
    <source>
        <dbReference type="ARBA" id="ARBA00022781"/>
    </source>
</evidence>
<gene>
    <name evidence="8" type="primary">atpH</name>
    <name evidence="9" type="ORF">LUCI_4213</name>
</gene>
<dbReference type="OrthoDB" id="9802471at2"/>
<evidence type="ECO:0000256" key="5">
    <source>
        <dbReference type="ARBA" id="ARBA00023136"/>
    </source>
</evidence>
<evidence type="ECO:0000256" key="8">
    <source>
        <dbReference type="HAMAP-Rule" id="MF_01416"/>
    </source>
</evidence>
<comment type="function">
    <text evidence="8">This protein is part of the stalk that links CF(0) to CF(1). It either transmits conformational changes from CF(0) to CF(1) or is implicated in proton conduction.</text>
</comment>
<dbReference type="GO" id="GO:0045259">
    <property type="term" value="C:proton-transporting ATP synthase complex"/>
    <property type="evidence" value="ECO:0007669"/>
    <property type="project" value="UniProtKB-KW"/>
</dbReference>
<evidence type="ECO:0000313" key="10">
    <source>
        <dbReference type="Proteomes" id="UP000277811"/>
    </source>
</evidence>
<comment type="similarity">
    <text evidence="8">Belongs to the ATPase delta chain family.</text>
</comment>
<dbReference type="EMBL" id="UPPP01000104">
    <property type="protein sequence ID" value="VBB08930.1"/>
    <property type="molecule type" value="Genomic_DNA"/>
</dbReference>
<dbReference type="InterPro" id="IPR026015">
    <property type="entry name" value="ATP_synth_OSCP/delta_N_sf"/>
</dbReference>
<dbReference type="NCBIfam" id="NF004402">
    <property type="entry name" value="PRK05758.2-2"/>
    <property type="match status" value="1"/>
</dbReference>
<dbReference type="RefSeq" id="WP_122629766.1">
    <property type="nucleotide sequence ID" value="NZ_UPPP01000104.1"/>
</dbReference>
<reference evidence="9 10" key="1">
    <citation type="submission" date="2018-06" db="EMBL/GenBank/DDBJ databases">
        <authorList>
            <person name="Strepis N."/>
        </authorList>
    </citation>
    <scope>NUCLEOTIDE SEQUENCE [LARGE SCALE GENOMIC DNA]</scope>
    <source>
        <strain evidence="9">LUCI</strain>
    </source>
</reference>
<keyword evidence="4 8" id="KW-0406">Ion transport</keyword>
<dbReference type="GO" id="GO:0005886">
    <property type="term" value="C:plasma membrane"/>
    <property type="evidence" value="ECO:0007669"/>
    <property type="project" value="UniProtKB-SubCell"/>
</dbReference>
<dbReference type="Proteomes" id="UP000277811">
    <property type="component" value="Unassembled WGS sequence"/>
</dbReference>
<evidence type="ECO:0000256" key="2">
    <source>
        <dbReference type="ARBA" id="ARBA00022448"/>
    </source>
</evidence>
<dbReference type="SUPFAM" id="SSF47928">
    <property type="entry name" value="N-terminal domain of the delta subunit of the F1F0-ATP synthase"/>
    <property type="match status" value="1"/>
</dbReference>
<dbReference type="NCBIfam" id="NF004403">
    <property type="entry name" value="PRK05758.2-4"/>
    <property type="match status" value="1"/>
</dbReference>
<keyword evidence="3 8" id="KW-0375">Hydrogen ion transport</keyword>
<keyword evidence="10" id="KW-1185">Reference proteome</keyword>
<dbReference type="InterPro" id="IPR020781">
    <property type="entry name" value="ATPase_OSCP/d_CS"/>
</dbReference>
<dbReference type="PANTHER" id="PTHR11910">
    <property type="entry name" value="ATP SYNTHASE DELTA CHAIN"/>
    <property type="match status" value="1"/>
</dbReference>
<evidence type="ECO:0000313" key="9">
    <source>
        <dbReference type="EMBL" id="VBB08930.1"/>
    </source>
</evidence>
<comment type="subcellular location">
    <subcellularLocation>
        <location evidence="8">Cell membrane</location>
        <topology evidence="8">Peripheral membrane protein</topology>
    </subcellularLocation>
    <subcellularLocation>
        <location evidence="1">Membrane</location>
    </subcellularLocation>
</comment>
<dbReference type="Pfam" id="PF00213">
    <property type="entry name" value="OSCP"/>
    <property type="match status" value="1"/>
</dbReference>
<keyword evidence="8" id="KW-1003">Cell membrane</keyword>
<dbReference type="NCBIfam" id="TIGR01145">
    <property type="entry name" value="ATP_synt_delta"/>
    <property type="match status" value="1"/>
</dbReference>
<evidence type="ECO:0000256" key="6">
    <source>
        <dbReference type="ARBA" id="ARBA00023196"/>
    </source>
</evidence>
<protein>
    <recommendedName>
        <fullName evidence="8">ATP synthase subunit delta</fullName>
    </recommendedName>
    <alternativeName>
        <fullName evidence="8">ATP synthase F(1) sector subunit delta</fullName>
    </alternativeName>
    <alternativeName>
        <fullName evidence="8">F-type ATPase subunit delta</fullName>
        <shortName evidence="8">F-ATPase subunit delta</shortName>
    </alternativeName>
</protein>
<dbReference type="PROSITE" id="PS00389">
    <property type="entry name" value="ATPASE_DELTA"/>
    <property type="match status" value="1"/>
</dbReference>
<dbReference type="PRINTS" id="PR00125">
    <property type="entry name" value="ATPASEDELTA"/>
</dbReference>
<keyword evidence="6 8" id="KW-0139">CF(1)</keyword>
<evidence type="ECO:0000256" key="4">
    <source>
        <dbReference type="ARBA" id="ARBA00023065"/>
    </source>
</evidence>
<dbReference type="InterPro" id="IPR000711">
    <property type="entry name" value="ATPase_OSCP/dsu"/>
</dbReference>
<evidence type="ECO:0000256" key="7">
    <source>
        <dbReference type="ARBA" id="ARBA00023310"/>
    </source>
</evidence>
<dbReference type="HAMAP" id="MF_01416">
    <property type="entry name" value="ATP_synth_delta_bact"/>
    <property type="match status" value="1"/>
</dbReference>
<dbReference type="AlphaFoldDB" id="A0A498RDK9"/>
<proteinExistence type="inferred from homology"/>
<dbReference type="Gene3D" id="1.10.520.20">
    <property type="entry name" value="N-terminal domain of the delta subunit of the F1F0-ATP synthase"/>
    <property type="match status" value="1"/>
</dbReference>
<organism evidence="9 10">
    <name type="scientific">Lucifera butyrica</name>
    <dbReference type="NCBI Taxonomy" id="1351585"/>
    <lineage>
        <taxon>Bacteria</taxon>
        <taxon>Bacillati</taxon>
        <taxon>Bacillota</taxon>
        <taxon>Negativicutes</taxon>
        <taxon>Veillonellales</taxon>
        <taxon>Veillonellaceae</taxon>
        <taxon>Lucifera</taxon>
    </lineage>
</organism>
<comment type="function">
    <text evidence="8">F(1)F(0) ATP synthase produces ATP from ADP in the presence of a proton or sodium gradient. F-type ATPases consist of two structural domains, F(1) containing the extramembraneous catalytic core and F(0) containing the membrane proton channel, linked together by a central stalk and a peripheral stalk. During catalysis, ATP synthesis in the catalytic domain of F(1) is coupled via a rotary mechanism of the central stalk subunits to proton translocation.</text>
</comment>
<dbReference type="GO" id="GO:0046933">
    <property type="term" value="F:proton-transporting ATP synthase activity, rotational mechanism"/>
    <property type="evidence" value="ECO:0007669"/>
    <property type="project" value="UniProtKB-UniRule"/>
</dbReference>
<keyword evidence="2 8" id="KW-0813">Transport</keyword>
<name>A0A498RDK9_9FIRM</name>
<evidence type="ECO:0000256" key="1">
    <source>
        <dbReference type="ARBA" id="ARBA00004370"/>
    </source>
</evidence>
<sequence length="190" mass="21057">MQTSQLAAKYAQAIYELAVENNKLESVGKELAAVGSTIEGQEELATLLYHPRVPAEAKKEVLRQIFQSELTDFVYKFLLLLVDKRRETALPDILKEYNQLANQARNIAEAEVTTALPLTPEEEEALAKKLSTVTGKQVILKTNINKSIIGGVIVRMGDKLIDGSVARQMQMLKTALMNMEVTKIGVTNEI</sequence>
<keyword evidence="7 8" id="KW-0066">ATP synthesis</keyword>
<accession>A0A498RDK9</accession>